<feature type="compositionally biased region" description="Polar residues" evidence="1">
    <location>
        <begin position="1"/>
        <end position="18"/>
    </location>
</feature>
<proteinExistence type="predicted"/>
<dbReference type="Gramene" id="KOM46203">
    <property type="protein sequence ID" value="KOM46203"/>
    <property type="gene ID" value="LR48_Vigan06g150900"/>
</dbReference>
<gene>
    <name evidence="2" type="ORF">LR48_Vigan06g150900</name>
</gene>
<accession>A0A0L9UTX5</accession>
<name>A0A0L9UTX5_PHAAN</name>
<dbReference type="AlphaFoldDB" id="A0A0L9UTX5"/>
<organism evidence="2 3">
    <name type="scientific">Phaseolus angularis</name>
    <name type="common">Azuki bean</name>
    <name type="synonym">Vigna angularis</name>
    <dbReference type="NCBI Taxonomy" id="3914"/>
    <lineage>
        <taxon>Eukaryota</taxon>
        <taxon>Viridiplantae</taxon>
        <taxon>Streptophyta</taxon>
        <taxon>Embryophyta</taxon>
        <taxon>Tracheophyta</taxon>
        <taxon>Spermatophyta</taxon>
        <taxon>Magnoliopsida</taxon>
        <taxon>eudicotyledons</taxon>
        <taxon>Gunneridae</taxon>
        <taxon>Pentapetalae</taxon>
        <taxon>rosids</taxon>
        <taxon>fabids</taxon>
        <taxon>Fabales</taxon>
        <taxon>Fabaceae</taxon>
        <taxon>Papilionoideae</taxon>
        <taxon>50 kb inversion clade</taxon>
        <taxon>NPAAA clade</taxon>
        <taxon>indigoferoid/millettioid clade</taxon>
        <taxon>Phaseoleae</taxon>
        <taxon>Vigna</taxon>
    </lineage>
</organism>
<evidence type="ECO:0000256" key="1">
    <source>
        <dbReference type="SAM" id="MobiDB-lite"/>
    </source>
</evidence>
<evidence type="ECO:0000313" key="2">
    <source>
        <dbReference type="EMBL" id="KOM46203.1"/>
    </source>
</evidence>
<sequence length="152" mass="17579">MPDNLRTNHNNNGSNKALKSTKGSKRSLHSKYSQPLKTESSQKSTDAAIKNLKIQMGQITKQLEERPDTDFGANTEVNPMEECQELVSVNVEKVELEKEERKEREEKEEEKICVKIEKAEEYLLKDTMEPIRGMFRTHLGQVKKKNTSRKCR</sequence>
<dbReference type="EMBL" id="CM003376">
    <property type="protein sequence ID" value="KOM46203.1"/>
    <property type="molecule type" value="Genomic_DNA"/>
</dbReference>
<feature type="region of interest" description="Disordered" evidence="1">
    <location>
        <begin position="1"/>
        <end position="48"/>
    </location>
</feature>
<evidence type="ECO:0000313" key="3">
    <source>
        <dbReference type="Proteomes" id="UP000053144"/>
    </source>
</evidence>
<reference evidence="3" key="1">
    <citation type="journal article" date="2015" name="Proc. Natl. Acad. Sci. U.S.A.">
        <title>Genome sequencing of adzuki bean (Vigna angularis) provides insight into high starch and low fat accumulation and domestication.</title>
        <authorList>
            <person name="Yang K."/>
            <person name="Tian Z."/>
            <person name="Chen C."/>
            <person name="Luo L."/>
            <person name="Zhao B."/>
            <person name="Wang Z."/>
            <person name="Yu L."/>
            <person name="Li Y."/>
            <person name="Sun Y."/>
            <person name="Li W."/>
            <person name="Chen Y."/>
            <person name="Li Y."/>
            <person name="Zhang Y."/>
            <person name="Ai D."/>
            <person name="Zhao J."/>
            <person name="Shang C."/>
            <person name="Ma Y."/>
            <person name="Wu B."/>
            <person name="Wang M."/>
            <person name="Gao L."/>
            <person name="Sun D."/>
            <person name="Zhang P."/>
            <person name="Guo F."/>
            <person name="Wang W."/>
            <person name="Li Y."/>
            <person name="Wang J."/>
            <person name="Varshney R.K."/>
            <person name="Wang J."/>
            <person name="Ling H.Q."/>
            <person name="Wan P."/>
        </authorList>
    </citation>
    <scope>NUCLEOTIDE SEQUENCE</scope>
    <source>
        <strain evidence="3">cv. Jingnong 6</strain>
    </source>
</reference>
<feature type="compositionally biased region" description="Polar residues" evidence="1">
    <location>
        <begin position="30"/>
        <end position="45"/>
    </location>
</feature>
<protein>
    <submittedName>
        <fullName evidence="2">Uncharacterized protein</fullName>
    </submittedName>
</protein>
<dbReference type="Proteomes" id="UP000053144">
    <property type="component" value="Chromosome 6"/>
</dbReference>